<evidence type="ECO:0000313" key="4">
    <source>
        <dbReference type="Proteomes" id="UP000003288"/>
    </source>
</evidence>
<dbReference type="GO" id="GO:0008137">
    <property type="term" value="F:NADH dehydrogenase (ubiquinone) activity"/>
    <property type="evidence" value="ECO:0007669"/>
    <property type="project" value="InterPro"/>
</dbReference>
<evidence type="ECO:0000259" key="1">
    <source>
        <dbReference type="Pfam" id="PF00329"/>
    </source>
</evidence>
<keyword evidence="5" id="KW-1185">Reference proteome</keyword>
<dbReference type="RefSeq" id="WP_007474008.1">
    <property type="nucleotide sequence ID" value="NZ_ABCJ01000002.1"/>
</dbReference>
<dbReference type="AlphaFoldDB" id="A0AAI9AIE1"/>
<accession>A0AAI9AIE1</accession>
<sequence>MTINPQMNFFEVTLENVKEKIKEFYDKEKHHYVTINAIDNGGNVTLDWIFSDYEEKNVLYVFRINEVSYDELIPSITDIIPSSWLAEWELADLFDLNVENAPKGLFLKHNPEIHAPLRKDS</sequence>
<dbReference type="Proteomes" id="UP000003288">
    <property type="component" value="Unassembled WGS sequence"/>
</dbReference>
<dbReference type="InterPro" id="IPR037232">
    <property type="entry name" value="NADH_quin_OxRdtase_su_C/D-like"/>
</dbReference>
<reference evidence="2 4" key="1">
    <citation type="journal article" date="2011" name="Stand. Genomic Sci.">
        <title>Draft genome sequence of Caminibacter mediatlanticus strain TB-2, an epsilonproteobacterium isolated from a deep-sea hydrothermal vent.</title>
        <authorList>
            <person name="Giovannelli D."/>
            <person name="Ferriera S."/>
            <person name="Johnson J."/>
            <person name="Kravitz S."/>
            <person name="Perez-Rodriguez I."/>
            <person name="Ricci J."/>
            <person name="O'Brien C."/>
            <person name="Voordeckers J.W."/>
            <person name="Bini E."/>
            <person name="Vetriani C."/>
        </authorList>
    </citation>
    <scope>NUCLEOTIDE SEQUENCE [LARGE SCALE GENOMIC DNA]</scope>
    <source>
        <strain evidence="2 4">TB-2</strain>
    </source>
</reference>
<proteinExistence type="predicted"/>
<dbReference type="EMBL" id="ABCJ01000002">
    <property type="protein sequence ID" value="EDM24039.1"/>
    <property type="molecule type" value="Genomic_DNA"/>
</dbReference>
<protein>
    <submittedName>
        <fullName evidence="3">Quinone oxidoreductase</fullName>
    </submittedName>
</protein>
<dbReference type="Gene3D" id="3.30.460.80">
    <property type="entry name" value="NADH:ubiquinone oxidoreductase, 30kDa subunit"/>
    <property type="match status" value="1"/>
</dbReference>
<organism evidence="2 4">
    <name type="scientific">Caminibacter mediatlanticus TB-2</name>
    <dbReference type="NCBI Taxonomy" id="391592"/>
    <lineage>
        <taxon>Bacteria</taxon>
        <taxon>Pseudomonadati</taxon>
        <taxon>Campylobacterota</taxon>
        <taxon>Epsilonproteobacteria</taxon>
        <taxon>Nautiliales</taxon>
        <taxon>Nautiliaceae</taxon>
        <taxon>Caminibacter</taxon>
    </lineage>
</organism>
<name>A0AAI9AIE1_9BACT</name>
<dbReference type="SUPFAM" id="SSF143243">
    <property type="entry name" value="Nqo5-like"/>
    <property type="match status" value="1"/>
</dbReference>
<reference evidence="3 5" key="2">
    <citation type="submission" date="2019-05" db="EMBL/GenBank/DDBJ databases">
        <title>A comparative analysis of the Nautiliaceae.</title>
        <authorList>
            <person name="Grosche A."/>
            <person name="Smedile F."/>
            <person name="Vetriani C."/>
        </authorList>
    </citation>
    <scope>NUCLEOTIDE SEQUENCE [LARGE SCALE GENOMIC DNA]</scope>
    <source>
        <strain evidence="3 5">TB-2</strain>
    </source>
</reference>
<dbReference type="InterPro" id="IPR001268">
    <property type="entry name" value="NADH_UbQ_OxRdtase_30kDa_su"/>
</dbReference>
<evidence type="ECO:0000313" key="5">
    <source>
        <dbReference type="Proteomes" id="UP000306825"/>
    </source>
</evidence>
<dbReference type="EMBL" id="CP040463">
    <property type="protein sequence ID" value="QCT94400.1"/>
    <property type="molecule type" value="Genomic_DNA"/>
</dbReference>
<evidence type="ECO:0000313" key="2">
    <source>
        <dbReference type="EMBL" id="EDM24039.1"/>
    </source>
</evidence>
<evidence type="ECO:0000313" key="3">
    <source>
        <dbReference type="EMBL" id="QCT94400.1"/>
    </source>
</evidence>
<feature type="domain" description="NADH:ubiquinone oxidoreductase 30kDa subunit" evidence="1">
    <location>
        <begin position="12"/>
        <end position="120"/>
    </location>
</feature>
<dbReference type="Pfam" id="PF00329">
    <property type="entry name" value="Complex1_30kDa"/>
    <property type="match status" value="1"/>
</dbReference>
<gene>
    <name evidence="2" type="ORF">CMTB2_07286</name>
    <name evidence="3" type="ORF">FE773_04180</name>
</gene>
<dbReference type="Proteomes" id="UP000306825">
    <property type="component" value="Chromosome"/>
</dbReference>